<name>A0A397TUQ3_9GLOM</name>
<evidence type="ECO:0000313" key="2">
    <source>
        <dbReference type="EMBL" id="RIB01875.1"/>
    </source>
</evidence>
<feature type="compositionally biased region" description="Polar residues" evidence="1">
    <location>
        <begin position="1"/>
        <end position="10"/>
    </location>
</feature>
<feature type="compositionally biased region" description="Low complexity" evidence="1">
    <location>
        <begin position="19"/>
        <end position="28"/>
    </location>
</feature>
<evidence type="ECO:0000313" key="3">
    <source>
        <dbReference type="Proteomes" id="UP000266673"/>
    </source>
</evidence>
<dbReference type="AlphaFoldDB" id="A0A397TUQ3"/>
<dbReference type="Proteomes" id="UP000266673">
    <property type="component" value="Unassembled WGS sequence"/>
</dbReference>
<proteinExistence type="predicted"/>
<dbReference type="EMBL" id="QKWP01002898">
    <property type="protein sequence ID" value="RIB01875.1"/>
    <property type="molecule type" value="Genomic_DNA"/>
</dbReference>
<feature type="region of interest" description="Disordered" evidence="1">
    <location>
        <begin position="1"/>
        <end position="35"/>
    </location>
</feature>
<gene>
    <name evidence="2" type="ORF">C2G38_2229388</name>
</gene>
<reference evidence="2 3" key="1">
    <citation type="submission" date="2018-06" db="EMBL/GenBank/DDBJ databases">
        <title>Comparative genomics reveals the genomic features of Rhizophagus irregularis, R. cerebriforme, R. diaphanum and Gigaspora rosea, and their symbiotic lifestyle signature.</title>
        <authorList>
            <person name="Morin E."/>
            <person name="San Clemente H."/>
            <person name="Chen E.C.H."/>
            <person name="De La Providencia I."/>
            <person name="Hainaut M."/>
            <person name="Kuo A."/>
            <person name="Kohler A."/>
            <person name="Murat C."/>
            <person name="Tang N."/>
            <person name="Roy S."/>
            <person name="Loubradou J."/>
            <person name="Henrissat B."/>
            <person name="Grigoriev I.V."/>
            <person name="Corradi N."/>
            <person name="Roux C."/>
            <person name="Martin F.M."/>
        </authorList>
    </citation>
    <scope>NUCLEOTIDE SEQUENCE [LARGE SCALE GENOMIC DNA]</scope>
    <source>
        <strain evidence="2 3">DAOM 194757</strain>
    </source>
</reference>
<keyword evidence="3" id="KW-1185">Reference proteome</keyword>
<organism evidence="2 3">
    <name type="scientific">Gigaspora rosea</name>
    <dbReference type="NCBI Taxonomy" id="44941"/>
    <lineage>
        <taxon>Eukaryota</taxon>
        <taxon>Fungi</taxon>
        <taxon>Fungi incertae sedis</taxon>
        <taxon>Mucoromycota</taxon>
        <taxon>Glomeromycotina</taxon>
        <taxon>Glomeromycetes</taxon>
        <taxon>Diversisporales</taxon>
        <taxon>Gigasporaceae</taxon>
        <taxon>Gigaspora</taxon>
    </lineage>
</organism>
<sequence length="79" mass="9013">MNNEGESSQAPKFEIESEPSSPTKLPKPTKLPDDLKVENQPVKQTENELYQSISFKFDCLINIEEFNVVLWQNLVAVSM</sequence>
<evidence type="ECO:0000256" key="1">
    <source>
        <dbReference type="SAM" id="MobiDB-lite"/>
    </source>
</evidence>
<protein>
    <submittedName>
        <fullName evidence="2">Uncharacterized protein</fullName>
    </submittedName>
</protein>
<accession>A0A397TUQ3</accession>
<comment type="caution">
    <text evidence="2">The sequence shown here is derived from an EMBL/GenBank/DDBJ whole genome shotgun (WGS) entry which is preliminary data.</text>
</comment>